<evidence type="ECO:0000256" key="2">
    <source>
        <dbReference type="ARBA" id="ARBA00022801"/>
    </source>
</evidence>
<organism evidence="7 8">
    <name type="scientific">Vicia faba</name>
    <name type="common">Broad bean</name>
    <name type="synonym">Faba vulgaris</name>
    <dbReference type="NCBI Taxonomy" id="3906"/>
    <lineage>
        <taxon>Eukaryota</taxon>
        <taxon>Viridiplantae</taxon>
        <taxon>Streptophyta</taxon>
        <taxon>Embryophyta</taxon>
        <taxon>Tracheophyta</taxon>
        <taxon>Spermatophyta</taxon>
        <taxon>Magnoliopsida</taxon>
        <taxon>eudicotyledons</taxon>
        <taxon>Gunneridae</taxon>
        <taxon>Pentapetalae</taxon>
        <taxon>rosids</taxon>
        <taxon>fabids</taxon>
        <taxon>Fabales</taxon>
        <taxon>Fabaceae</taxon>
        <taxon>Papilionoideae</taxon>
        <taxon>50 kb inversion clade</taxon>
        <taxon>NPAAA clade</taxon>
        <taxon>Hologalegina</taxon>
        <taxon>IRL clade</taxon>
        <taxon>Fabeae</taxon>
        <taxon>Vicia</taxon>
    </lineage>
</organism>
<dbReference type="EC" id="3.1.1.-" evidence="5"/>
<accession>A0AAV0YXX5</accession>
<comment type="function">
    <text evidence="5">Acylhydrolase that catalyzes the hydrolysis of phospholipids at the sn-1 position.</text>
</comment>
<evidence type="ECO:0000259" key="6">
    <source>
        <dbReference type="Pfam" id="PF01764"/>
    </source>
</evidence>
<dbReference type="FunFam" id="3.40.50.1820:FF:000065">
    <property type="entry name" value="Phospholipase A1-II 3"/>
    <property type="match status" value="1"/>
</dbReference>
<sequence>MIKRWRNHLKKKKMNNNNKRSISNKWKQLSGENKWKGLLDPLDIDLRRYIIHYGEMAQATYDAFNTEKASKFAGCCRYAKNDFFSKVFLQNGNPFKYSVTKFIYATSEIDVPEAFIVKSFSREVWSKESNWIAYVAVANDEGKDVLGRRDIVVAWRGTVRSLEWVNDLGCVLVPAPKVFGYDNVVDPKVHDGWYSIYTSEDPRSPFNKTSARDQVLSEVRRLVEIYKNEETSITITGHSLGSAIATLNAVDIVTNGYNKPNDPSLKTSPVTAIIFASPKVGDVNFQKVFSSYKDLSALRISNEFDIVPNYPFIGYSDVGEELKIDTTKSMYLKSPGNPFTWHNLEAYLHGVAGTQGCKRDFKLEVNRDIALVNKTLDALEDEYHVPVSWRVVENKGMVQQLDGSWKLMDHEDNDDF</sequence>
<dbReference type="PANTHER" id="PTHR31828">
    <property type="entry name" value="PHOSPHOLIPASE A1-IIGAMMA"/>
    <property type="match status" value="1"/>
</dbReference>
<keyword evidence="4 5" id="KW-0443">Lipid metabolism</keyword>
<dbReference type="InterPro" id="IPR033556">
    <property type="entry name" value="PLA"/>
</dbReference>
<name>A0AAV0YXX5_VICFA</name>
<dbReference type="Gene3D" id="3.40.50.1820">
    <property type="entry name" value="alpha/beta hydrolase"/>
    <property type="match status" value="1"/>
</dbReference>
<dbReference type="GO" id="GO:0016042">
    <property type="term" value="P:lipid catabolic process"/>
    <property type="evidence" value="ECO:0007669"/>
    <property type="project" value="UniProtKB-UniRule"/>
</dbReference>
<evidence type="ECO:0000256" key="4">
    <source>
        <dbReference type="ARBA" id="ARBA00023098"/>
    </source>
</evidence>
<dbReference type="EMBL" id="OX451736">
    <property type="protein sequence ID" value="CAI8591035.1"/>
    <property type="molecule type" value="Genomic_DNA"/>
</dbReference>
<evidence type="ECO:0000256" key="5">
    <source>
        <dbReference type="RuleBase" id="RU367093"/>
    </source>
</evidence>
<proteinExistence type="inferred from homology"/>
<evidence type="ECO:0000313" key="7">
    <source>
        <dbReference type="EMBL" id="CAI8591035.1"/>
    </source>
</evidence>
<dbReference type="CDD" id="cd00519">
    <property type="entry name" value="Lipase_3"/>
    <property type="match status" value="1"/>
</dbReference>
<dbReference type="Pfam" id="PF01764">
    <property type="entry name" value="Lipase_3"/>
    <property type="match status" value="1"/>
</dbReference>
<dbReference type="SUPFAM" id="SSF53474">
    <property type="entry name" value="alpha/beta-Hydrolases"/>
    <property type="match status" value="1"/>
</dbReference>
<feature type="domain" description="Fungal lipase-type" evidence="6">
    <location>
        <begin position="152"/>
        <end position="313"/>
    </location>
</feature>
<dbReference type="GO" id="GO:0008970">
    <property type="term" value="F:phospholipase A1 activity"/>
    <property type="evidence" value="ECO:0007669"/>
    <property type="project" value="UniProtKB-UniRule"/>
</dbReference>
<dbReference type="InterPro" id="IPR002921">
    <property type="entry name" value="Fungal_lipase-type"/>
</dbReference>
<keyword evidence="2 5" id="KW-0378">Hydrolase</keyword>
<keyword evidence="8" id="KW-1185">Reference proteome</keyword>
<comment type="similarity">
    <text evidence="1 5">Belongs to the AB hydrolase superfamily. Lipase family.</text>
</comment>
<evidence type="ECO:0000256" key="1">
    <source>
        <dbReference type="ARBA" id="ARBA00010701"/>
    </source>
</evidence>
<protein>
    <recommendedName>
        <fullName evidence="5">Phospholipase A1</fullName>
        <ecNumber evidence="5">3.1.1.-</ecNumber>
    </recommendedName>
</protein>
<reference evidence="7 8" key="1">
    <citation type="submission" date="2023-01" db="EMBL/GenBank/DDBJ databases">
        <authorList>
            <person name="Kreplak J."/>
        </authorList>
    </citation>
    <scope>NUCLEOTIDE SEQUENCE [LARGE SCALE GENOMIC DNA]</scope>
</reference>
<keyword evidence="3 5" id="KW-0442">Lipid degradation</keyword>
<evidence type="ECO:0000256" key="3">
    <source>
        <dbReference type="ARBA" id="ARBA00022963"/>
    </source>
</evidence>
<dbReference type="Proteomes" id="UP001157006">
    <property type="component" value="Chromosome 1L"/>
</dbReference>
<dbReference type="InterPro" id="IPR029058">
    <property type="entry name" value="AB_hydrolase_fold"/>
</dbReference>
<dbReference type="AlphaFoldDB" id="A0AAV0YXX5"/>
<dbReference type="GO" id="GO:0005737">
    <property type="term" value="C:cytoplasm"/>
    <property type="evidence" value="ECO:0007669"/>
    <property type="project" value="UniProtKB-ARBA"/>
</dbReference>
<gene>
    <name evidence="7" type="ORF">VFH_I469320</name>
</gene>
<evidence type="ECO:0000313" key="8">
    <source>
        <dbReference type="Proteomes" id="UP001157006"/>
    </source>
</evidence>
<dbReference type="PANTHER" id="PTHR31828:SF1">
    <property type="entry name" value="PHOSPHOLIPASE A1-IIGAMMA"/>
    <property type="match status" value="1"/>
</dbReference>